<feature type="non-terminal residue" evidence="5">
    <location>
        <position position="89"/>
    </location>
</feature>
<dbReference type="InterPro" id="IPR036770">
    <property type="entry name" value="Ankyrin_rpt-contain_sf"/>
</dbReference>
<dbReference type="SUPFAM" id="SSF48403">
    <property type="entry name" value="Ankyrin repeat"/>
    <property type="match status" value="1"/>
</dbReference>
<feature type="non-terminal residue" evidence="5">
    <location>
        <position position="1"/>
    </location>
</feature>
<keyword evidence="6" id="KW-1185">Reference proteome</keyword>
<organism evidence="5 6">
    <name type="scientific">Choiromyces venosus 120613-1</name>
    <dbReference type="NCBI Taxonomy" id="1336337"/>
    <lineage>
        <taxon>Eukaryota</taxon>
        <taxon>Fungi</taxon>
        <taxon>Dikarya</taxon>
        <taxon>Ascomycota</taxon>
        <taxon>Pezizomycotina</taxon>
        <taxon>Pezizomycetes</taxon>
        <taxon>Pezizales</taxon>
        <taxon>Tuberaceae</taxon>
        <taxon>Choiromyces</taxon>
    </lineage>
</organism>
<sequence length="89" mass="9587">GLTPLSLAAKAGHITAIKLLLERGDLNPNTEETDDGRIPLMWAATYGYENVAEMLLAREDLDLHTTDLQGKTARSPASSDEHSAVVKSL</sequence>
<dbReference type="AlphaFoldDB" id="A0A3N4J784"/>
<keyword evidence="2 3" id="KW-0040">ANK repeat</keyword>
<dbReference type="OrthoDB" id="20872at2759"/>
<evidence type="ECO:0000313" key="6">
    <source>
        <dbReference type="Proteomes" id="UP000276215"/>
    </source>
</evidence>
<reference evidence="5 6" key="1">
    <citation type="journal article" date="2018" name="Nat. Ecol. Evol.">
        <title>Pezizomycetes genomes reveal the molecular basis of ectomycorrhizal truffle lifestyle.</title>
        <authorList>
            <person name="Murat C."/>
            <person name="Payen T."/>
            <person name="Noel B."/>
            <person name="Kuo A."/>
            <person name="Morin E."/>
            <person name="Chen J."/>
            <person name="Kohler A."/>
            <person name="Krizsan K."/>
            <person name="Balestrini R."/>
            <person name="Da Silva C."/>
            <person name="Montanini B."/>
            <person name="Hainaut M."/>
            <person name="Levati E."/>
            <person name="Barry K.W."/>
            <person name="Belfiori B."/>
            <person name="Cichocki N."/>
            <person name="Clum A."/>
            <person name="Dockter R.B."/>
            <person name="Fauchery L."/>
            <person name="Guy J."/>
            <person name="Iotti M."/>
            <person name="Le Tacon F."/>
            <person name="Lindquist E.A."/>
            <person name="Lipzen A."/>
            <person name="Malagnac F."/>
            <person name="Mello A."/>
            <person name="Molinier V."/>
            <person name="Miyauchi S."/>
            <person name="Poulain J."/>
            <person name="Riccioni C."/>
            <person name="Rubini A."/>
            <person name="Sitrit Y."/>
            <person name="Splivallo R."/>
            <person name="Traeger S."/>
            <person name="Wang M."/>
            <person name="Zifcakova L."/>
            <person name="Wipf D."/>
            <person name="Zambonelli A."/>
            <person name="Paolocci F."/>
            <person name="Nowrousian M."/>
            <person name="Ottonello S."/>
            <person name="Baldrian P."/>
            <person name="Spatafora J.W."/>
            <person name="Henrissat B."/>
            <person name="Nagy L.G."/>
            <person name="Aury J.M."/>
            <person name="Wincker P."/>
            <person name="Grigoriev I.V."/>
            <person name="Bonfante P."/>
            <person name="Martin F.M."/>
        </authorList>
    </citation>
    <scope>NUCLEOTIDE SEQUENCE [LARGE SCALE GENOMIC DNA]</scope>
    <source>
        <strain evidence="5 6">120613-1</strain>
    </source>
</reference>
<evidence type="ECO:0000256" key="3">
    <source>
        <dbReference type="PROSITE-ProRule" id="PRU00023"/>
    </source>
</evidence>
<name>A0A3N4J784_9PEZI</name>
<dbReference type="PROSITE" id="PS50297">
    <property type="entry name" value="ANK_REP_REGION"/>
    <property type="match status" value="1"/>
</dbReference>
<dbReference type="STRING" id="1336337.A0A3N4J784"/>
<protein>
    <submittedName>
        <fullName evidence="5">Ankyrin</fullName>
    </submittedName>
</protein>
<dbReference type="SMART" id="SM00248">
    <property type="entry name" value="ANK"/>
    <property type="match status" value="2"/>
</dbReference>
<evidence type="ECO:0000256" key="4">
    <source>
        <dbReference type="SAM" id="MobiDB-lite"/>
    </source>
</evidence>
<dbReference type="Gene3D" id="1.25.40.20">
    <property type="entry name" value="Ankyrin repeat-containing domain"/>
    <property type="match status" value="1"/>
</dbReference>
<dbReference type="Pfam" id="PF12796">
    <property type="entry name" value="Ank_2"/>
    <property type="match status" value="1"/>
</dbReference>
<dbReference type="PROSITE" id="PS50088">
    <property type="entry name" value="ANK_REPEAT"/>
    <property type="match status" value="1"/>
</dbReference>
<feature type="region of interest" description="Disordered" evidence="4">
    <location>
        <begin position="67"/>
        <end position="89"/>
    </location>
</feature>
<feature type="compositionally biased region" description="Basic and acidic residues" evidence="4">
    <location>
        <begin position="79"/>
        <end position="89"/>
    </location>
</feature>
<accession>A0A3N4J784</accession>
<evidence type="ECO:0000256" key="1">
    <source>
        <dbReference type="ARBA" id="ARBA00022737"/>
    </source>
</evidence>
<dbReference type="Proteomes" id="UP000276215">
    <property type="component" value="Unassembled WGS sequence"/>
</dbReference>
<gene>
    <name evidence="5" type="ORF">L873DRAFT_1596532</name>
</gene>
<dbReference type="EMBL" id="ML120476">
    <property type="protein sequence ID" value="RPA92310.1"/>
    <property type="molecule type" value="Genomic_DNA"/>
</dbReference>
<dbReference type="PANTHER" id="PTHR24198">
    <property type="entry name" value="ANKYRIN REPEAT AND PROTEIN KINASE DOMAIN-CONTAINING PROTEIN"/>
    <property type="match status" value="1"/>
</dbReference>
<evidence type="ECO:0000313" key="5">
    <source>
        <dbReference type="EMBL" id="RPA92310.1"/>
    </source>
</evidence>
<feature type="repeat" description="ANK" evidence="3">
    <location>
        <begin position="1"/>
        <end position="24"/>
    </location>
</feature>
<dbReference type="PANTHER" id="PTHR24198:SF165">
    <property type="entry name" value="ANKYRIN REPEAT-CONTAINING PROTEIN-RELATED"/>
    <property type="match status" value="1"/>
</dbReference>
<evidence type="ECO:0000256" key="2">
    <source>
        <dbReference type="ARBA" id="ARBA00023043"/>
    </source>
</evidence>
<proteinExistence type="predicted"/>
<dbReference type="InterPro" id="IPR002110">
    <property type="entry name" value="Ankyrin_rpt"/>
</dbReference>
<keyword evidence="1" id="KW-0677">Repeat</keyword>